<sequence length="23" mass="2634">MILIIVGQDALQMIEMFHFLGTI</sequence>
<organism evidence="1">
    <name type="scientific">Anguilla anguilla</name>
    <name type="common">European freshwater eel</name>
    <name type="synonym">Muraena anguilla</name>
    <dbReference type="NCBI Taxonomy" id="7936"/>
    <lineage>
        <taxon>Eukaryota</taxon>
        <taxon>Metazoa</taxon>
        <taxon>Chordata</taxon>
        <taxon>Craniata</taxon>
        <taxon>Vertebrata</taxon>
        <taxon>Euteleostomi</taxon>
        <taxon>Actinopterygii</taxon>
        <taxon>Neopterygii</taxon>
        <taxon>Teleostei</taxon>
        <taxon>Anguilliformes</taxon>
        <taxon>Anguillidae</taxon>
        <taxon>Anguilla</taxon>
    </lineage>
</organism>
<dbReference type="EMBL" id="GBXM01046076">
    <property type="protein sequence ID" value="JAH62501.1"/>
    <property type="molecule type" value="Transcribed_RNA"/>
</dbReference>
<evidence type="ECO:0000313" key="1">
    <source>
        <dbReference type="EMBL" id="JAH62501.1"/>
    </source>
</evidence>
<proteinExistence type="predicted"/>
<reference evidence="1" key="2">
    <citation type="journal article" date="2015" name="Fish Shellfish Immunol.">
        <title>Early steps in the European eel (Anguilla anguilla)-Vibrio vulnificus interaction in the gills: Role of the RtxA13 toxin.</title>
        <authorList>
            <person name="Callol A."/>
            <person name="Pajuelo D."/>
            <person name="Ebbesson L."/>
            <person name="Teles M."/>
            <person name="MacKenzie S."/>
            <person name="Amaro C."/>
        </authorList>
    </citation>
    <scope>NUCLEOTIDE SEQUENCE</scope>
</reference>
<dbReference type="AlphaFoldDB" id="A0A0E9U9I8"/>
<reference evidence="1" key="1">
    <citation type="submission" date="2014-11" db="EMBL/GenBank/DDBJ databases">
        <authorList>
            <person name="Amaro Gonzalez C."/>
        </authorList>
    </citation>
    <scope>NUCLEOTIDE SEQUENCE</scope>
</reference>
<accession>A0A0E9U9I8</accession>
<protein>
    <submittedName>
        <fullName evidence="1">Uncharacterized protein</fullName>
    </submittedName>
</protein>
<name>A0A0E9U9I8_ANGAN</name>